<dbReference type="AlphaFoldDB" id="A0A5J4QN00"/>
<protein>
    <recommendedName>
        <fullName evidence="2">Glycosyl transferase family 1 domain-containing protein</fullName>
    </recommendedName>
</protein>
<accession>A0A5J4QN00</accession>
<comment type="caution">
    <text evidence="1">The sequence shown here is derived from an EMBL/GenBank/DDBJ whole genome shotgun (WGS) entry which is preliminary data.</text>
</comment>
<dbReference type="SUPFAM" id="SSF53756">
    <property type="entry name" value="UDP-Glycosyltransferase/glycogen phosphorylase"/>
    <property type="match status" value="1"/>
</dbReference>
<dbReference type="Gene3D" id="3.40.50.2000">
    <property type="entry name" value="Glycogen Phosphorylase B"/>
    <property type="match status" value="1"/>
</dbReference>
<dbReference type="EMBL" id="SNRY01003068">
    <property type="protein sequence ID" value="KAA6322351.1"/>
    <property type="molecule type" value="Genomic_DNA"/>
</dbReference>
<evidence type="ECO:0008006" key="2">
    <source>
        <dbReference type="Google" id="ProtNLM"/>
    </source>
</evidence>
<gene>
    <name evidence="1" type="ORF">EZS27_028099</name>
</gene>
<sequence>MKTIVFFVPYVGLGGTETLVMRLMYWYSFHFYRVILLIGNTFIDLALQKERANIKAECYVYDTKYNFFHATNGNTLTFTPSEFVSVVSFSIIDFLRCYKLLSNKKYDCFFLHRIYIIHPNWSLLSKYTQWIKPLILLLLKEKTLVFMDEETRAKCINSYKLNELNLHLEILRLPIIINETIVSKPKDHLINILSISRFEFPFKGYLLGLIDTFGKLALEHITLTIIGGAGKENELINQKIILLPKEIQSRINILGRIPYSEIDSAIDQCDLFIGMGTTILDAANRNKICIVSVAYQEDDFTTGFFDTNYKNVGSIYNEKEKYFHFQELIQEVISLDNKAFTEKEDLTKSLLIEHYDINKIAPKLIESHQFSVLDKCKIFIYSNIVAFFDLYRKN</sequence>
<organism evidence="1">
    <name type="scientific">termite gut metagenome</name>
    <dbReference type="NCBI Taxonomy" id="433724"/>
    <lineage>
        <taxon>unclassified sequences</taxon>
        <taxon>metagenomes</taxon>
        <taxon>organismal metagenomes</taxon>
    </lineage>
</organism>
<name>A0A5J4QN00_9ZZZZ</name>
<proteinExistence type="predicted"/>
<evidence type="ECO:0000313" key="1">
    <source>
        <dbReference type="EMBL" id="KAA6322351.1"/>
    </source>
</evidence>
<reference evidence="1" key="1">
    <citation type="submission" date="2019-03" db="EMBL/GenBank/DDBJ databases">
        <title>Single cell metagenomics reveals metabolic interactions within the superorganism composed of flagellate Streblomastix strix and complex community of Bacteroidetes bacteria on its surface.</title>
        <authorList>
            <person name="Treitli S.C."/>
            <person name="Kolisko M."/>
            <person name="Husnik F."/>
            <person name="Keeling P."/>
            <person name="Hampl V."/>
        </authorList>
    </citation>
    <scope>NUCLEOTIDE SEQUENCE</scope>
    <source>
        <strain evidence="1">STM</strain>
    </source>
</reference>